<keyword evidence="7 11" id="KW-0798">TonB box</keyword>
<keyword evidence="6" id="KW-0408">Iron</keyword>
<evidence type="ECO:0000256" key="8">
    <source>
        <dbReference type="ARBA" id="ARBA00023136"/>
    </source>
</evidence>
<dbReference type="PANTHER" id="PTHR47234:SF3">
    <property type="entry name" value="SECRETIN_TONB SHORT N-TERMINAL DOMAIN-CONTAINING PROTEIN"/>
    <property type="match status" value="1"/>
</dbReference>
<dbReference type="InterPro" id="IPR036942">
    <property type="entry name" value="Beta-barrel_TonB_sf"/>
</dbReference>
<evidence type="ECO:0000256" key="11">
    <source>
        <dbReference type="RuleBase" id="RU003357"/>
    </source>
</evidence>
<proteinExistence type="inferred from homology"/>
<organism evidence="13 14">
    <name type="scientific">Splendidivirga corallicola</name>
    <dbReference type="NCBI Taxonomy" id="3051826"/>
    <lineage>
        <taxon>Bacteria</taxon>
        <taxon>Pseudomonadati</taxon>
        <taxon>Bacteroidota</taxon>
        <taxon>Cytophagia</taxon>
        <taxon>Cytophagales</taxon>
        <taxon>Splendidivirgaceae</taxon>
        <taxon>Splendidivirga</taxon>
    </lineage>
</organism>
<dbReference type="SUPFAM" id="SSF49464">
    <property type="entry name" value="Carboxypeptidase regulatory domain-like"/>
    <property type="match status" value="1"/>
</dbReference>
<evidence type="ECO:0000256" key="3">
    <source>
        <dbReference type="ARBA" id="ARBA00022452"/>
    </source>
</evidence>
<dbReference type="Gene3D" id="2.60.40.1120">
    <property type="entry name" value="Carboxypeptidase-like, regulatory domain"/>
    <property type="match status" value="1"/>
</dbReference>
<dbReference type="InterPro" id="IPR037066">
    <property type="entry name" value="Plug_dom_sf"/>
</dbReference>
<evidence type="ECO:0000256" key="10">
    <source>
        <dbReference type="PROSITE-ProRule" id="PRU01360"/>
    </source>
</evidence>
<dbReference type="InterPro" id="IPR011662">
    <property type="entry name" value="Secretin/TonB_short_N"/>
</dbReference>
<protein>
    <submittedName>
        <fullName evidence="13">TonB-dependent receptor</fullName>
    </submittedName>
</protein>
<dbReference type="Pfam" id="PF13715">
    <property type="entry name" value="CarbopepD_reg_2"/>
    <property type="match status" value="1"/>
</dbReference>
<dbReference type="Gene3D" id="2.40.170.20">
    <property type="entry name" value="TonB-dependent receptor, beta-barrel domain"/>
    <property type="match status" value="1"/>
</dbReference>
<evidence type="ECO:0000259" key="12">
    <source>
        <dbReference type="SMART" id="SM00965"/>
    </source>
</evidence>
<gene>
    <name evidence="13" type="ORF">QQ008_13670</name>
</gene>
<evidence type="ECO:0000256" key="9">
    <source>
        <dbReference type="ARBA" id="ARBA00023237"/>
    </source>
</evidence>
<dbReference type="SUPFAM" id="SSF56935">
    <property type="entry name" value="Porins"/>
    <property type="match status" value="1"/>
</dbReference>
<dbReference type="RefSeq" id="WP_346752454.1">
    <property type="nucleotide sequence ID" value="NZ_JAUJEA010000004.1"/>
</dbReference>
<dbReference type="SMART" id="SM00965">
    <property type="entry name" value="STN"/>
    <property type="match status" value="1"/>
</dbReference>
<reference evidence="13" key="1">
    <citation type="submission" date="2023-06" db="EMBL/GenBank/DDBJ databases">
        <title>Genomic of Parafulvivirga corallium.</title>
        <authorList>
            <person name="Wang G."/>
        </authorList>
    </citation>
    <scope>NUCLEOTIDE SEQUENCE</scope>
    <source>
        <strain evidence="13">BMA10</strain>
    </source>
</reference>
<dbReference type="InterPro" id="IPR000531">
    <property type="entry name" value="Beta-barrel_TonB"/>
</dbReference>
<dbReference type="Pfam" id="PF07660">
    <property type="entry name" value="STN"/>
    <property type="match status" value="1"/>
</dbReference>
<dbReference type="Pfam" id="PF00593">
    <property type="entry name" value="TonB_dep_Rec_b-barrel"/>
    <property type="match status" value="1"/>
</dbReference>
<keyword evidence="4" id="KW-0406">Ion transport</keyword>
<dbReference type="EMBL" id="JAUJEA010000004">
    <property type="protein sequence ID" value="MDN5202430.1"/>
    <property type="molecule type" value="Genomic_DNA"/>
</dbReference>
<feature type="domain" description="Secretin/TonB short N-terminal" evidence="12">
    <location>
        <begin position="49"/>
        <end position="100"/>
    </location>
</feature>
<comment type="subcellular location">
    <subcellularLocation>
        <location evidence="1 10">Cell outer membrane</location>
        <topology evidence="1 10">Multi-pass membrane protein</topology>
    </subcellularLocation>
</comment>
<evidence type="ECO:0000256" key="4">
    <source>
        <dbReference type="ARBA" id="ARBA00022496"/>
    </source>
</evidence>
<dbReference type="PANTHER" id="PTHR47234">
    <property type="match status" value="1"/>
</dbReference>
<keyword evidence="5 10" id="KW-0812">Transmembrane</keyword>
<keyword evidence="3 10" id="KW-1134">Transmembrane beta strand</keyword>
<keyword evidence="4" id="KW-0410">Iron transport</keyword>
<evidence type="ECO:0000256" key="1">
    <source>
        <dbReference type="ARBA" id="ARBA00004571"/>
    </source>
</evidence>
<dbReference type="InterPro" id="IPR008969">
    <property type="entry name" value="CarboxyPept-like_regulatory"/>
</dbReference>
<dbReference type="InterPro" id="IPR012910">
    <property type="entry name" value="Plug_dom"/>
</dbReference>
<evidence type="ECO:0000313" key="14">
    <source>
        <dbReference type="Proteomes" id="UP001172082"/>
    </source>
</evidence>
<accession>A0ABT8KNZ1</accession>
<dbReference type="Pfam" id="PF07715">
    <property type="entry name" value="Plug"/>
    <property type="match status" value="1"/>
</dbReference>
<sequence length="987" mass="106981">MKLMVVFLMLTFLDVTANTAYTQNTKLTLSIEKQSFRKILKTIRKKSEFNFVFESNVLREIPEMSIDVVDATITDILDELIVPHGLEYEIDDRTIIIRKAGNFLNQPVELRSIQGKITDQSGDPVFGASVVIKGTTRGVVTDANGSFSIEANTGDELVVSYVGYITETIAITDSQDNYTIVLKQSVESLGTVYVVGSRNENRSEIDTPVPIDVIDIAGIAETTGKVEINQILQYAAPSFNATKQSGSDGADHIDPASLRGLGPDQTLVLINGKRRHQSSLVNVFGTRGRGNSGTDLNAIPAAAIKRIEVLRDGASAQYGSDAIAGVINIVLKDKTDEINGSITYGAYSTAIGEGYEEEYGDALFNIEGKQRIDGEEKSFDGNTVKVDLNYGINIGSNGGFANFTTEYLTKDRTLRPGFSWRKGYGSAAVDGFNFIVNSAVPIDENTEIYAFGGRNFRDTDAYAFSRSSFADGDNRSVPSLYPNGFTPRITSNITDVSASAGIRHTLSNGWRVDFNNTYGKNNFHYFIKGSNNASLGDASPTVFDAGGHSLAQNTTGLDFSKYYDEIGSGFNLAFGLEFRTENFTIFAGEEASYAIYDQNGIAITNPANQTPAVDSNNDPLPGGSQGFPGYSPANEVDRNRTNLGMYVDAEINPSAAWLIGGALRYENYSDFGETFNFKLASRYKINEYLSFRGSVSSGFRAPSLTQIHYNLLFNNIVAGTSLRTLLASNTSTVTKAFGIGPLQEETAFNGSLGFTLNVGDFSATVDAYSISVDDRIILTDNFDATSLGVGAEAAQFFANGVDTKTTGLDIVLNYKLMLGADDDHILFGIAGNVNDTEIENINNRNLNVYTFFGPFSQAYLEAAAPDYKFVFNAGYAGSKFDAMISATLFSEVILQDFQWVDSPATNSAEANALLAVATDTYEGAATIDVSLSYSMTENLKLTVGGNNIFNTYPTPQFDGWTDQGGFNDSVQMGSDGAYFFGRIGFNF</sequence>
<keyword evidence="9 10" id="KW-0998">Cell outer membrane</keyword>
<evidence type="ECO:0000256" key="5">
    <source>
        <dbReference type="ARBA" id="ARBA00022692"/>
    </source>
</evidence>
<comment type="similarity">
    <text evidence="10 11">Belongs to the TonB-dependent receptor family.</text>
</comment>
<evidence type="ECO:0000313" key="13">
    <source>
        <dbReference type="EMBL" id="MDN5202430.1"/>
    </source>
</evidence>
<dbReference type="Gene3D" id="2.170.130.10">
    <property type="entry name" value="TonB-dependent receptor, plug domain"/>
    <property type="match status" value="1"/>
</dbReference>
<evidence type="ECO:0000256" key="7">
    <source>
        <dbReference type="ARBA" id="ARBA00023077"/>
    </source>
</evidence>
<dbReference type="Proteomes" id="UP001172082">
    <property type="component" value="Unassembled WGS sequence"/>
</dbReference>
<dbReference type="PROSITE" id="PS52016">
    <property type="entry name" value="TONB_DEPENDENT_REC_3"/>
    <property type="match status" value="1"/>
</dbReference>
<keyword evidence="2 10" id="KW-0813">Transport</keyword>
<evidence type="ECO:0000256" key="6">
    <source>
        <dbReference type="ARBA" id="ARBA00023004"/>
    </source>
</evidence>
<keyword evidence="14" id="KW-1185">Reference proteome</keyword>
<evidence type="ECO:0000256" key="2">
    <source>
        <dbReference type="ARBA" id="ARBA00022448"/>
    </source>
</evidence>
<dbReference type="InterPro" id="IPR039426">
    <property type="entry name" value="TonB-dep_rcpt-like"/>
</dbReference>
<comment type="caution">
    <text evidence="13">The sequence shown here is derived from an EMBL/GenBank/DDBJ whole genome shotgun (WGS) entry which is preliminary data.</text>
</comment>
<keyword evidence="13" id="KW-0675">Receptor</keyword>
<name>A0ABT8KNZ1_9BACT</name>
<keyword evidence="8 10" id="KW-0472">Membrane</keyword>